<dbReference type="InterPro" id="IPR059000">
    <property type="entry name" value="ATPase_P-type_domA"/>
</dbReference>
<evidence type="ECO:0000256" key="2">
    <source>
        <dbReference type="ARBA" id="ARBA00022692"/>
    </source>
</evidence>
<dbReference type="SUPFAM" id="SSF81665">
    <property type="entry name" value="Calcium ATPase, transmembrane domain M"/>
    <property type="match status" value="1"/>
</dbReference>
<organism evidence="7 8">
    <name type="scientific">Brooklawnia propionicigenes</name>
    <dbReference type="NCBI Taxonomy" id="3041175"/>
    <lineage>
        <taxon>Bacteria</taxon>
        <taxon>Bacillati</taxon>
        <taxon>Actinomycetota</taxon>
        <taxon>Actinomycetes</taxon>
        <taxon>Propionibacteriales</taxon>
        <taxon>Propionibacteriaceae</taxon>
        <taxon>Brooklawnia</taxon>
    </lineage>
</organism>
<dbReference type="RefSeq" id="WP_286263711.1">
    <property type="nucleotide sequence ID" value="NZ_AP028056.1"/>
</dbReference>
<evidence type="ECO:0000256" key="3">
    <source>
        <dbReference type="ARBA" id="ARBA00022989"/>
    </source>
</evidence>
<dbReference type="Gene3D" id="3.40.50.1000">
    <property type="entry name" value="HAD superfamily/HAD-like"/>
    <property type="match status" value="2"/>
</dbReference>
<dbReference type="KEGG" id="broo:brsh051_15320"/>
<name>A0AAN0K6S9_9ACTN</name>
<keyword evidence="4 5" id="KW-0472">Membrane</keyword>
<feature type="transmembrane region" description="Helical" evidence="5">
    <location>
        <begin position="95"/>
        <end position="113"/>
    </location>
</feature>
<feature type="transmembrane region" description="Helical" evidence="5">
    <location>
        <begin position="264"/>
        <end position="285"/>
    </location>
</feature>
<protein>
    <submittedName>
        <fullName evidence="7">Cation-translocating P-type ATPase</fullName>
    </submittedName>
</protein>
<feature type="transmembrane region" description="Helical" evidence="5">
    <location>
        <begin position="727"/>
        <end position="750"/>
    </location>
</feature>
<keyword evidence="8" id="KW-1185">Reference proteome</keyword>
<dbReference type="InterPro" id="IPR023298">
    <property type="entry name" value="ATPase_P-typ_TM_dom_sf"/>
</dbReference>
<evidence type="ECO:0000313" key="7">
    <source>
        <dbReference type="EMBL" id="BEH02251.1"/>
    </source>
</evidence>
<dbReference type="AlphaFoldDB" id="A0AAN0K6S9"/>
<feature type="transmembrane region" description="Helical" evidence="5">
    <location>
        <begin position="21"/>
        <end position="42"/>
    </location>
</feature>
<comment type="subcellular location">
    <subcellularLocation>
        <location evidence="1">Membrane</location>
        <topology evidence="1">Multi-pass membrane protein</topology>
    </subcellularLocation>
</comment>
<accession>A0AAN0K6S9</accession>
<dbReference type="PANTHER" id="PTHR42861">
    <property type="entry name" value="CALCIUM-TRANSPORTING ATPASE"/>
    <property type="match status" value="1"/>
</dbReference>
<dbReference type="Gene3D" id="2.70.150.10">
    <property type="entry name" value="Calcium-transporting ATPase, cytoplasmic transduction domain A"/>
    <property type="match status" value="1"/>
</dbReference>
<keyword evidence="3 5" id="KW-1133">Transmembrane helix</keyword>
<feature type="transmembrane region" description="Helical" evidence="5">
    <location>
        <begin position="762"/>
        <end position="779"/>
    </location>
</feature>
<dbReference type="GO" id="GO:0000166">
    <property type="term" value="F:nucleotide binding"/>
    <property type="evidence" value="ECO:0007669"/>
    <property type="project" value="InterPro"/>
</dbReference>
<dbReference type="InterPro" id="IPR023299">
    <property type="entry name" value="ATPase_P-typ_cyto_dom_N"/>
</dbReference>
<dbReference type="SUPFAM" id="SSF81653">
    <property type="entry name" value="Calcium ATPase, transduction domain A"/>
    <property type="match status" value="1"/>
</dbReference>
<dbReference type="Gene3D" id="3.40.1110.10">
    <property type="entry name" value="Calcium-transporting ATPase, cytoplasmic domain N"/>
    <property type="match status" value="2"/>
</dbReference>
<dbReference type="InterPro" id="IPR023214">
    <property type="entry name" value="HAD_sf"/>
</dbReference>
<dbReference type="InterPro" id="IPR036412">
    <property type="entry name" value="HAD-like_sf"/>
</dbReference>
<evidence type="ECO:0000259" key="6">
    <source>
        <dbReference type="Pfam" id="PF00122"/>
    </source>
</evidence>
<reference evidence="7" key="1">
    <citation type="journal article" date="2024" name="Int. J. Syst. Evol. Microbiol.">
        <title>Brooklawnia propionicigenes sp. nov., a facultatively anaerobic, propionate-producing bacterium isolated from a methanogenic reactor treating waste from cattle farms.</title>
        <authorList>
            <person name="Akita Y."/>
            <person name="Ueki A."/>
            <person name="Tonouchi A."/>
            <person name="Sugawara Y."/>
            <person name="Honma S."/>
            <person name="Kaku N."/>
            <person name="Ueki K."/>
        </authorList>
    </citation>
    <scope>NUCLEOTIDE SEQUENCE</scope>
    <source>
        <strain evidence="7">SH051</strain>
    </source>
</reference>
<evidence type="ECO:0000256" key="5">
    <source>
        <dbReference type="SAM" id="Phobius"/>
    </source>
</evidence>
<dbReference type="Gene3D" id="1.20.1110.10">
    <property type="entry name" value="Calcium-transporting ATPase, transmembrane domain"/>
    <property type="match status" value="2"/>
</dbReference>
<sequence length="864" mass="92985">MSAGSSNAHVVPSLQPWRWHLPARLIAALSGLAALVGAFAYLKLRRCKAEMVPEVTAVPAGLSEAEARKRYLRGEAKASQRSIIRSAENIRRESVFTVFHLNLIGLALVQLFLLYEWLSGVLTLVMLGVSIAIRLAQEVLAVRRVSQVLELASLRYTVVREGRASSLPPERVVPGDLLLVGPGDQFIADGTYRGHAPIVVDSYPADGVRGAQRIRPGGSVLAGSFCVSGRGSYVAEKLGPDSRVARTMASGRRREARMSPLESVVSRILQVLLIIVVIYAGLYLAELSRVDIGAPLEAFVDAVPVIFNLAPSGLYLMIIISYIAGAADLAQHGGVVTRARSIEALAETTVVCFTEVGFLAGTSVELSIVRHCDGDHPSESRIRQLLGDAVHSTSSTTPLMRVLADAFEGERRAVRAEAPFFASLGWTGFVFADDDVPGVYVLGRRAALEPVLTAELPDDDESGREQLVVAYRPDPVPLRDSRGRPKLPDGLVPLAVLRLSSRVSDEVMTVIRGFVDAGVRVMAFTPGPAADALNHLAAQGMRASDTEYVRSRGVISRDELLQHPRSQWARVVSEHALFGGFTPVEAGEIVRALRSSGEHVTVVGDGVTDLSAMAEADVAVAQPGSTQAALALADIYLQNNSPLALLAMLRRGQTIVQGLLNVIKLDLTMVVATAMLIVMVRFLSVGFPYGSSHDSALGIIAVTIPSLALSAWSGAGPVPSEGYGRAIIRFILPAGLSLALVSFAVYGYFFESSGRMVYAQQAVAYVLIYAGLVVGLMTLHSRKMVILAVVLVIVATVQAEVPLTQWFFRLGWLSNPLHYGIVILAVLAWLLGVLALWKLIDASARMHRTGMMLRDRMTWALRRG</sequence>
<evidence type="ECO:0000313" key="8">
    <source>
        <dbReference type="Proteomes" id="UP001431656"/>
    </source>
</evidence>
<evidence type="ECO:0000256" key="1">
    <source>
        <dbReference type="ARBA" id="ARBA00004141"/>
    </source>
</evidence>
<feature type="transmembrane region" description="Helical" evidence="5">
    <location>
        <begin position="786"/>
        <end position="807"/>
    </location>
</feature>
<feature type="domain" description="P-type ATPase A" evidence="6">
    <location>
        <begin position="155"/>
        <end position="248"/>
    </location>
</feature>
<feature type="transmembrane region" description="Helical" evidence="5">
    <location>
        <begin position="658"/>
        <end position="683"/>
    </location>
</feature>
<dbReference type="SUPFAM" id="SSF56784">
    <property type="entry name" value="HAD-like"/>
    <property type="match status" value="1"/>
</dbReference>
<feature type="transmembrane region" description="Helical" evidence="5">
    <location>
        <begin position="819"/>
        <end position="840"/>
    </location>
</feature>
<evidence type="ECO:0000256" key="4">
    <source>
        <dbReference type="ARBA" id="ARBA00023136"/>
    </source>
</evidence>
<feature type="transmembrane region" description="Helical" evidence="5">
    <location>
        <begin position="305"/>
        <end position="330"/>
    </location>
</feature>
<feature type="transmembrane region" description="Helical" evidence="5">
    <location>
        <begin position="119"/>
        <end position="136"/>
    </location>
</feature>
<feature type="transmembrane region" description="Helical" evidence="5">
    <location>
        <begin position="695"/>
        <end position="715"/>
    </location>
</feature>
<dbReference type="Pfam" id="PF00122">
    <property type="entry name" value="E1-E2_ATPase"/>
    <property type="match status" value="1"/>
</dbReference>
<keyword evidence="2 5" id="KW-0812">Transmembrane</keyword>
<gene>
    <name evidence="7" type="ORF">brsh051_15320</name>
</gene>
<dbReference type="EMBL" id="AP028056">
    <property type="protein sequence ID" value="BEH02251.1"/>
    <property type="molecule type" value="Genomic_DNA"/>
</dbReference>
<dbReference type="InterPro" id="IPR008250">
    <property type="entry name" value="ATPase_P-typ_transduc_dom_A_sf"/>
</dbReference>
<dbReference type="GO" id="GO:0016020">
    <property type="term" value="C:membrane"/>
    <property type="evidence" value="ECO:0007669"/>
    <property type="project" value="UniProtKB-SubCell"/>
</dbReference>
<proteinExistence type="predicted"/>
<dbReference type="Proteomes" id="UP001431656">
    <property type="component" value="Chromosome"/>
</dbReference>